<evidence type="ECO:0000259" key="7">
    <source>
        <dbReference type="PROSITE" id="PS50600"/>
    </source>
</evidence>
<dbReference type="SUPFAM" id="SSF54001">
    <property type="entry name" value="Cysteine proteinases"/>
    <property type="match status" value="1"/>
</dbReference>
<feature type="compositionally biased region" description="Low complexity" evidence="6">
    <location>
        <begin position="144"/>
        <end position="161"/>
    </location>
</feature>
<feature type="coiled-coil region" evidence="5">
    <location>
        <begin position="327"/>
        <end position="354"/>
    </location>
</feature>
<proteinExistence type="inferred from homology"/>
<feature type="compositionally biased region" description="Low complexity" evidence="6">
    <location>
        <begin position="254"/>
        <end position="265"/>
    </location>
</feature>
<dbReference type="PANTHER" id="PTHR12606">
    <property type="entry name" value="SENTRIN/SUMO-SPECIFIC PROTEASE"/>
    <property type="match status" value="1"/>
</dbReference>
<accession>A0ABR4NCM5</accession>
<keyword evidence="2" id="KW-0645">Protease</keyword>
<dbReference type="Pfam" id="PF02902">
    <property type="entry name" value="Peptidase_C48"/>
    <property type="match status" value="1"/>
</dbReference>
<reference evidence="8 9" key="1">
    <citation type="submission" date="2023-09" db="EMBL/GenBank/DDBJ databases">
        <title>Pangenome analysis of Batrachochytrium dendrobatidis and related Chytrids.</title>
        <authorList>
            <person name="Yacoub M.N."/>
            <person name="Stajich J.E."/>
            <person name="James T.Y."/>
        </authorList>
    </citation>
    <scope>NUCLEOTIDE SEQUENCE [LARGE SCALE GENOMIC DNA]</scope>
    <source>
        <strain evidence="8 9">JEL0888</strain>
    </source>
</reference>
<gene>
    <name evidence="8" type="ORF">HK105_203327</name>
</gene>
<dbReference type="PROSITE" id="PS50600">
    <property type="entry name" value="ULP_PROTEASE"/>
    <property type="match status" value="1"/>
</dbReference>
<comment type="similarity">
    <text evidence="1">Belongs to the peptidase C48 family.</text>
</comment>
<feature type="domain" description="Ubiquitin-like protease family profile" evidence="7">
    <location>
        <begin position="467"/>
        <end position="631"/>
    </location>
</feature>
<evidence type="ECO:0000256" key="6">
    <source>
        <dbReference type="SAM" id="MobiDB-lite"/>
    </source>
</evidence>
<keyword evidence="3" id="KW-0378">Hydrolase</keyword>
<feature type="compositionally biased region" description="Basic and acidic residues" evidence="6">
    <location>
        <begin position="129"/>
        <end position="143"/>
    </location>
</feature>
<evidence type="ECO:0000256" key="4">
    <source>
        <dbReference type="ARBA" id="ARBA00022807"/>
    </source>
</evidence>
<dbReference type="InterPro" id="IPR038765">
    <property type="entry name" value="Papain-like_cys_pep_sf"/>
</dbReference>
<keyword evidence="9" id="KW-1185">Reference proteome</keyword>
<organism evidence="8 9">
    <name type="scientific">Polyrhizophydium stewartii</name>
    <dbReference type="NCBI Taxonomy" id="2732419"/>
    <lineage>
        <taxon>Eukaryota</taxon>
        <taxon>Fungi</taxon>
        <taxon>Fungi incertae sedis</taxon>
        <taxon>Chytridiomycota</taxon>
        <taxon>Chytridiomycota incertae sedis</taxon>
        <taxon>Chytridiomycetes</taxon>
        <taxon>Rhizophydiales</taxon>
        <taxon>Rhizophydiales incertae sedis</taxon>
        <taxon>Polyrhizophydium</taxon>
    </lineage>
</organism>
<keyword evidence="4" id="KW-0788">Thiol protease</keyword>
<keyword evidence="5" id="KW-0175">Coiled coil</keyword>
<evidence type="ECO:0000313" key="8">
    <source>
        <dbReference type="EMBL" id="KAL2917262.1"/>
    </source>
</evidence>
<evidence type="ECO:0000256" key="5">
    <source>
        <dbReference type="SAM" id="Coils"/>
    </source>
</evidence>
<feature type="region of interest" description="Disordered" evidence="6">
    <location>
        <begin position="211"/>
        <end position="265"/>
    </location>
</feature>
<evidence type="ECO:0000256" key="1">
    <source>
        <dbReference type="ARBA" id="ARBA00005234"/>
    </source>
</evidence>
<evidence type="ECO:0000256" key="2">
    <source>
        <dbReference type="ARBA" id="ARBA00022670"/>
    </source>
</evidence>
<feature type="compositionally biased region" description="Low complexity" evidence="6">
    <location>
        <begin position="51"/>
        <end position="69"/>
    </location>
</feature>
<comment type="caution">
    <text evidence="8">The sequence shown here is derived from an EMBL/GenBank/DDBJ whole genome shotgun (WGS) entry which is preliminary data.</text>
</comment>
<dbReference type="PANTHER" id="PTHR12606:SF141">
    <property type="entry name" value="GH15225P-RELATED"/>
    <property type="match status" value="1"/>
</dbReference>
<sequence length="661" mass="71540">MSRFRSGAGRAEGRRSAGEAPETPAPDAKRQRTASGWSSWFTTPWRWSSPGTADAAAGGAGGAAAFASGQDQLDTAADCEYAGADGEQPAAEQCDDTEFETLRPRTPAAAALPNAAALLAASPAGDGSSGKEAEASRPGRPEATEAPGAGAGASGDAVAAETQAHASTEGVVVPAGSAEVQAAGAGDAIVAGEPRTLGHWPARTVAASSGRIMPPALPRSPSPAAGPAAGPAALPLAWRRPRRSIASSGATSPSRGSQRSISTTSSSVAFSQLLRPNAAGIVSKKVPRVGLTFMMKERARNSEYAASRLQSSYVPLSADAQSRLSGKAKQISELKAYMATIDRLKQEHSRQARQTLARSVVRDTPQKASLALPRLSTTAPRASERDGKPDWLVSLREKVEKYGGIEHRDIDTPLYNQLLAKESEAEAHIDQLRLEDSPPIAKLPPDAQKLVESVMSGDRVVVEAFGVKILSKDIRTLKDTTWLNDEVINFYGEMCMKRAKQAQDKFPRIHVFNTFFYEQLRTRGYSSVRRWTKKVDLFEKDLVIVPVHLGAHWTCAVINLKQKRFEYYDSLHGSNPTCQELLREYLKSESLDKKKTPIDLSDWEDYTPKNIPAQQNSYDCGVFTCMFMEHSARQAAFRFSQRDMPMLRTRIAYEIIKAELL</sequence>
<evidence type="ECO:0000313" key="9">
    <source>
        <dbReference type="Proteomes" id="UP001527925"/>
    </source>
</evidence>
<protein>
    <recommendedName>
        <fullName evidence="7">Ubiquitin-like protease family profile domain-containing protein</fullName>
    </recommendedName>
</protein>
<feature type="compositionally biased region" description="Low complexity" evidence="6">
    <location>
        <begin position="113"/>
        <end position="126"/>
    </location>
</feature>
<name>A0ABR4NCM5_9FUNG</name>
<feature type="compositionally biased region" description="Low complexity" evidence="6">
    <location>
        <begin position="222"/>
        <end position="238"/>
    </location>
</feature>
<feature type="region of interest" description="Disordered" evidence="6">
    <location>
        <begin position="1"/>
        <end position="69"/>
    </location>
</feature>
<dbReference type="Gene3D" id="3.40.395.10">
    <property type="entry name" value="Adenoviral Proteinase, Chain A"/>
    <property type="match status" value="1"/>
</dbReference>
<dbReference type="EMBL" id="JADGIZ020000012">
    <property type="protein sequence ID" value="KAL2917262.1"/>
    <property type="molecule type" value="Genomic_DNA"/>
</dbReference>
<dbReference type="Proteomes" id="UP001527925">
    <property type="component" value="Unassembled WGS sequence"/>
</dbReference>
<feature type="region of interest" description="Disordered" evidence="6">
    <location>
        <begin position="113"/>
        <end position="168"/>
    </location>
</feature>
<evidence type="ECO:0000256" key="3">
    <source>
        <dbReference type="ARBA" id="ARBA00022801"/>
    </source>
</evidence>
<dbReference type="InterPro" id="IPR003653">
    <property type="entry name" value="Peptidase_C48_C"/>
</dbReference>
<feature type="compositionally biased region" description="Polar residues" evidence="6">
    <location>
        <begin position="33"/>
        <end position="50"/>
    </location>
</feature>